<dbReference type="InterPro" id="IPR050364">
    <property type="entry name" value="Cytochrome_P450_fung"/>
</dbReference>
<dbReference type="EMBL" id="JBANRG010000023">
    <property type="protein sequence ID" value="KAK7455189.1"/>
    <property type="molecule type" value="Genomic_DNA"/>
</dbReference>
<keyword evidence="7" id="KW-0503">Monooxygenase</keyword>
<dbReference type="PANTHER" id="PTHR46300:SF7">
    <property type="entry name" value="P450, PUTATIVE (EUROFUNG)-RELATED"/>
    <property type="match status" value="1"/>
</dbReference>
<keyword evidence="4" id="KW-0479">Metal-binding</keyword>
<dbReference type="PANTHER" id="PTHR46300">
    <property type="entry name" value="P450, PUTATIVE (EUROFUNG)-RELATED-RELATED"/>
    <property type="match status" value="1"/>
</dbReference>
<evidence type="ECO:0000256" key="5">
    <source>
        <dbReference type="ARBA" id="ARBA00023002"/>
    </source>
</evidence>
<organism evidence="8 9">
    <name type="scientific">Marasmiellus scandens</name>
    <dbReference type="NCBI Taxonomy" id="2682957"/>
    <lineage>
        <taxon>Eukaryota</taxon>
        <taxon>Fungi</taxon>
        <taxon>Dikarya</taxon>
        <taxon>Basidiomycota</taxon>
        <taxon>Agaricomycotina</taxon>
        <taxon>Agaricomycetes</taxon>
        <taxon>Agaricomycetidae</taxon>
        <taxon>Agaricales</taxon>
        <taxon>Marasmiineae</taxon>
        <taxon>Omphalotaceae</taxon>
        <taxon>Marasmiellus</taxon>
    </lineage>
</organism>
<keyword evidence="9" id="KW-1185">Reference proteome</keyword>
<evidence type="ECO:0000256" key="3">
    <source>
        <dbReference type="ARBA" id="ARBA00022617"/>
    </source>
</evidence>
<comment type="cofactor">
    <cofactor evidence="1">
        <name>heme</name>
        <dbReference type="ChEBI" id="CHEBI:30413"/>
    </cofactor>
</comment>
<sequence>MGFITSFLSIPLFLAFAYLLYANIIQRRFRPRLPFPPGPKGLPIVGNLFNTIDTNDKPQPQWIQYLVLGKKYDSDIIHINVLGDHTVVLNSIKHTSELLEKRSALYSGRPAMPMHRDLIGLHRRTFHQHFQARVIETYHPVIRQLTSVALRKLIRTENEEGQIPDVEFNELFLAAQQHAGAVILRVTYGITAPEETDYYSELAHIAADSYLASANHGSFLVDHAPWLKYVPAWFPGASFRSKAKSWAPSTSRLLNEPWEKLKASMNSGDALPCFATKNLQKFNITPGLDPTYSKGEINMEEVIKNVSGIAYLGE</sequence>
<keyword evidence="6" id="KW-0408">Iron</keyword>
<dbReference type="SUPFAM" id="SSF48264">
    <property type="entry name" value="Cytochrome P450"/>
    <property type="match status" value="1"/>
</dbReference>
<protein>
    <recommendedName>
        <fullName evidence="10">Cytochrome P450</fullName>
    </recommendedName>
</protein>
<evidence type="ECO:0000313" key="9">
    <source>
        <dbReference type="Proteomes" id="UP001498398"/>
    </source>
</evidence>
<comment type="similarity">
    <text evidence="2">Belongs to the cytochrome P450 family.</text>
</comment>
<comment type="caution">
    <text evidence="8">The sequence shown here is derived from an EMBL/GenBank/DDBJ whole genome shotgun (WGS) entry which is preliminary data.</text>
</comment>
<evidence type="ECO:0000256" key="4">
    <source>
        <dbReference type="ARBA" id="ARBA00022723"/>
    </source>
</evidence>
<gene>
    <name evidence="8" type="ORF">VKT23_011061</name>
</gene>
<name>A0ABR1JAP1_9AGAR</name>
<accession>A0ABR1JAP1</accession>
<evidence type="ECO:0000256" key="6">
    <source>
        <dbReference type="ARBA" id="ARBA00023004"/>
    </source>
</evidence>
<reference evidence="8 9" key="1">
    <citation type="submission" date="2024-01" db="EMBL/GenBank/DDBJ databases">
        <title>A draft genome for the cacao thread blight pathogen Marasmiellus scandens.</title>
        <authorList>
            <person name="Baruah I.K."/>
            <person name="Leung J."/>
            <person name="Bukari Y."/>
            <person name="Amoako-Attah I."/>
            <person name="Meinhardt L.W."/>
            <person name="Bailey B.A."/>
            <person name="Cohen S.P."/>
        </authorList>
    </citation>
    <scope>NUCLEOTIDE SEQUENCE [LARGE SCALE GENOMIC DNA]</scope>
    <source>
        <strain evidence="8 9">GH-19</strain>
    </source>
</reference>
<keyword evidence="5" id="KW-0560">Oxidoreductase</keyword>
<evidence type="ECO:0000256" key="2">
    <source>
        <dbReference type="ARBA" id="ARBA00010617"/>
    </source>
</evidence>
<keyword evidence="3" id="KW-0349">Heme</keyword>
<evidence type="ECO:0000256" key="7">
    <source>
        <dbReference type="ARBA" id="ARBA00023033"/>
    </source>
</evidence>
<dbReference type="Proteomes" id="UP001498398">
    <property type="component" value="Unassembled WGS sequence"/>
</dbReference>
<dbReference type="Gene3D" id="1.10.630.10">
    <property type="entry name" value="Cytochrome P450"/>
    <property type="match status" value="1"/>
</dbReference>
<evidence type="ECO:0008006" key="10">
    <source>
        <dbReference type="Google" id="ProtNLM"/>
    </source>
</evidence>
<dbReference type="InterPro" id="IPR036396">
    <property type="entry name" value="Cyt_P450_sf"/>
</dbReference>
<evidence type="ECO:0000313" key="8">
    <source>
        <dbReference type="EMBL" id="KAK7455189.1"/>
    </source>
</evidence>
<evidence type="ECO:0000256" key="1">
    <source>
        <dbReference type="ARBA" id="ARBA00001971"/>
    </source>
</evidence>
<proteinExistence type="inferred from homology"/>